<evidence type="ECO:0000313" key="2">
    <source>
        <dbReference type="Proteomes" id="UP000077266"/>
    </source>
</evidence>
<sequence>MRTEDILQWVHRDHVTTSSGSLLSAAESARIFRSAICLVGVMKLDRHWDMHVPHAAHVHLWTATLPELRLIKAAMYADLEHTEISQHLWLSPTLTSMGVLLLNGPWVPVEKVLGILRLTELRGLSPEDWTCIVRALGREFGITCNFHLQNDCWPDCAAEVCLQLLMMQSLQPRAADLVLNFADRALNFSEARDRHVSTLPHLLAFAASDQFRTCGLSLDAVRGLAALLCDFSGSPVAQWSLQHPLTLWNLIRAMENILFLTGKIISITPPQYDFTVRVIVHSVAAAYIAVFCCYADESSDRDHPLFVFSPSMGIPLHLSRLFEQSHNVAETGESTLGPSPWQMLISLDDVGGTVILSDVIATALCALSRAGVPVSHMVLPFTESKSMVDTLKSVPKAIDEGLINDGADVSVAVEVRLAQHCAELSPVWWGQFLEDLQLIDDDALREHAVFVRDAVLELGPCVECRGVGPGLTHVFGLFSSGDV</sequence>
<protein>
    <submittedName>
        <fullName evidence="1">Uncharacterized protein</fullName>
    </submittedName>
</protein>
<evidence type="ECO:0000313" key="1">
    <source>
        <dbReference type="EMBL" id="KZV98329.1"/>
    </source>
</evidence>
<accession>A0A166B6M5</accession>
<reference evidence="1 2" key="1">
    <citation type="journal article" date="2016" name="Mol. Biol. Evol.">
        <title>Comparative Genomics of Early-Diverging Mushroom-Forming Fungi Provides Insights into the Origins of Lignocellulose Decay Capabilities.</title>
        <authorList>
            <person name="Nagy L.G."/>
            <person name="Riley R."/>
            <person name="Tritt A."/>
            <person name="Adam C."/>
            <person name="Daum C."/>
            <person name="Floudas D."/>
            <person name="Sun H."/>
            <person name="Yadav J.S."/>
            <person name="Pangilinan J."/>
            <person name="Larsson K.H."/>
            <person name="Matsuura K."/>
            <person name="Barry K."/>
            <person name="Labutti K."/>
            <person name="Kuo R."/>
            <person name="Ohm R.A."/>
            <person name="Bhattacharya S.S."/>
            <person name="Shirouzu T."/>
            <person name="Yoshinaga Y."/>
            <person name="Martin F.M."/>
            <person name="Grigoriev I.V."/>
            <person name="Hibbett D.S."/>
        </authorList>
    </citation>
    <scope>NUCLEOTIDE SEQUENCE [LARGE SCALE GENOMIC DNA]</scope>
    <source>
        <strain evidence="1 2">HHB12029</strain>
    </source>
</reference>
<dbReference type="AlphaFoldDB" id="A0A166B6M5"/>
<gene>
    <name evidence="1" type="ORF">EXIGLDRAFT_313631</name>
</gene>
<organism evidence="1 2">
    <name type="scientific">Exidia glandulosa HHB12029</name>
    <dbReference type="NCBI Taxonomy" id="1314781"/>
    <lineage>
        <taxon>Eukaryota</taxon>
        <taxon>Fungi</taxon>
        <taxon>Dikarya</taxon>
        <taxon>Basidiomycota</taxon>
        <taxon>Agaricomycotina</taxon>
        <taxon>Agaricomycetes</taxon>
        <taxon>Auriculariales</taxon>
        <taxon>Exidiaceae</taxon>
        <taxon>Exidia</taxon>
    </lineage>
</organism>
<dbReference type="Proteomes" id="UP000077266">
    <property type="component" value="Unassembled WGS sequence"/>
</dbReference>
<keyword evidence="2" id="KW-1185">Reference proteome</keyword>
<dbReference type="EMBL" id="KV425920">
    <property type="protein sequence ID" value="KZV98329.1"/>
    <property type="molecule type" value="Genomic_DNA"/>
</dbReference>
<dbReference type="InParanoid" id="A0A166B6M5"/>
<name>A0A166B6M5_EXIGL</name>
<proteinExistence type="predicted"/>